<dbReference type="Gene3D" id="2.40.128.110">
    <property type="entry name" value="Lipid/polyisoprenoid-binding, YceI-like"/>
    <property type="match status" value="1"/>
</dbReference>
<dbReference type="PANTHER" id="PTHR34406">
    <property type="entry name" value="PROTEIN YCEI"/>
    <property type="match status" value="1"/>
</dbReference>
<dbReference type="InterPro" id="IPR007372">
    <property type="entry name" value="Lipid/polyisoprenoid-bd_YceI"/>
</dbReference>
<reference evidence="3 4" key="1">
    <citation type="submission" date="2018-03" db="EMBL/GenBank/DDBJ databases">
        <title>Arenimonas caeni sp. nov., isolated from activated sludge.</title>
        <authorList>
            <person name="Liu H."/>
        </authorList>
    </citation>
    <scope>NUCLEOTIDE SEQUENCE [LARGE SCALE GENOMIC DNA]</scope>
    <source>
        <strain evidence="4">z29</strain>
    </source>
</reference>
<dbReference type="EMBL" id="PVLF01000001">
    <property type="protein sequence ID" value="PRH83860.1"/>
    <property type="molecule type" value="Genomic_DNA"/>
</dbReference>
<evidence type="ECO:0000256" key="1">
    <source>
        <dbReference type="SAM" id="SignalP"/>
    </source>
</evidence>
<gene>
    <name evidence="3" type="ORF">C6N40_01590</name>
</gene>
<keyword evidence="1" id="KW-0732">Signal</keyword>
<keyword evidence="4" id="KW-1185">Reference proteome</keyword>
<dbReference type="SUPFAM" id="SSF101874">
    <property type="entry name" value="YceI-like"/>
    <property type="match status" value="1"/>
</dbReference>
<feature type="signal peptide" evidence="1">
    <location>
        <begin position="1"/>
        <end position="21"/>
    </location>
</feature>
<sequence length="183" mass="19565">MTRLIPALALLLALAAPTARGAEWRAAPESTLGFSALYMGEAFEGRFGRFSPAIAFDPADLAGSRFDVRIELASASTDNEERDAMLVGPEFFNAGAVPEARYVATTFRALGGDRYVAEGELSLNGVSRKVPLQFRWTAGTPAVLEGEATLSRLAFKVGEGDWADTGLLPDEVKVSTRLVLSPQ</sequence>
<feature type="domain" description="Lipid/polyisoprenoid-binding YceI-like" evidence="2">
    <location>
        <begin position="23"/>
        <end position="181"/>
    </location>
</feature>
<dbReference type="Proteomes" id="UP000241736">
    <property type="component" value="Unassembled WGS sequence"/>
</dbReference>
<dbReference type="SMART" id="SM00867">
    <property type="entry name" value="YceI"/>
    <property type="match status" value="1"/>
</dbReference>
<protein>
    <recommendedName>
        <fullName evidence="2">Lipid/polyisoprenoid-binding YceI-like domain-containing protein</fullName>
    </recommendedName>
</protein>
<dbReference type="InterPro" id="IPR036761">
    <property type="entry name" value="TTHA0802/YceI-like_sf"/>
</dbReference>
<dbReference type="OrthoDB" id="1247465at2"/>
<proteinExistence type="predicted"/>
<comment type="caution">
    <text evidence="3">The sequence shown here is derived from an EMBL/GenBank/DDBJ whole genome shotgun (WGS) entry which is preliminary data.</text>
</comment>
<dbReference type="Pfam" id="PF04264">
    <property type="entry name" value="YceI"/>
    <property type="match status" value="1"/>
</dbReference>
<organism evidence="3 4">
    <name type="scientific">Arenimonas caeni</name>
    <dbReference type="NCBI Taxonomy" id="2058085"/>
    <lineage>
        <taxon>Bacteria</taxon>
        <taxon>Pseudomonadati</taxon>
        <taxon>Pseudomonadota</taxon>
        <taxon>Gammaproteobacteria</taxon>
        <taxon>Lysobacterales</taxon>
        <taxon>Lysobacteraceae</taxon>
        <taxon>Arenimonas</taxon>
    </lineage>
</organism>
<name>A0A2P6MCY6_9GAMM</name>
<dbReference type="RefSeq" id="WP_106989247.1">
    <property type="nucleotide sequence ID" value="NZ_KZ679084.1"/>
</dbReference>
<evidence type="ECO:0000313" key="4">
    <source>
        <dbReference type="Proteomes" id="UP000241736"/>
    </source>
</evidence>
<dbReference type="PANTHER" id="PTHR34406:SF1">
    <property type="entry name" value="PROTEIN YCEI"/>
    <property type="match status" value="1"/>
</dbReference>
<feature type="chain" id="PRO_5015149630" description="Lipid/polyisoprenoid-binding YceI-like domain-containing protein" evidence="1">
    <location>
        <begin position="22"/>
        <end position="183"/>
    </location>
</feature>
<evidence type="ECO:0000259" key="2">
    <source>
        <dbReference type="SMART" id="SM00867"/>
    </source>
</evidence>
<evidence type="ECO:0000313" key="3">
    <source>
        <dbReference type="EMBL" id="PRH83860.1"/>
    </source>
</evidence>
<dbReference type="AlphaFoldDB" id="A0A2P6MCY6"/>
<accession>A0A2P6MCY6</accession>